<accession>A0ABN0NW55</accession>
<evidence type="ECO:0000256" key="3">
    <source>
        <dbReference type="ARBA" id="ARBA00022679"/>
    </source>
</evidence>
<dbReference type="EC" id="2.3.1.39" evidence="1 6"/>
<dbReference type="PANTHER" id="PTHR42681:SF1">
    <property type="entry name" value="MALONYL-COA-ACYL CARRIER PROTEIN TRANSACYLASE, MITOCHONDRIAL"/>
    <property type="match status" value="1"/>
</dbReference>
<protein>
    <recommendedName>
        <fullName evidence="2 6">Malonyl CoA-acyl carrier protein transacylase</fullName>
        <ecNumber evidence="1 6">2.3.1.39</ecNumber>
    </recommendedName>
</protein>
<dbReference type="SUPFAM" id="SSF55048">
    <property type="entry name" value="Probable ACP-binding domain of malonyl-CoA ACP transacylase"/>
    <property type="match status" value="1"/>
</dbReference>
<dbReference type="EMBL" id="AWVH01000044">
    <property type="protein sequence ID" value="ERJ91571.1"/>
    <property type="molecule type" value="Genomic_DNA"/>
</dbReference>
<dbReference type="Proteomes" id="UP000016649">
    <property type="component" value="Unassembled WGS sequence"/>
</dbReference>
<comment type="caution">
    <text evidence="8">The sequence shown here is derived from an EMBL/GenBank/DDBJ whole genome shotgun (WGS) entry which is preliminary data.</text>
</comment>
<dbReference type="InterPro" id="IPR024925">
    <property type="entry name" value="Malonyl_CoA-ACP_transAc"/>
</dbReference>
<feature type="domain" description="Malonyl-CoA:ACP transacylase (MAT)" evidence="7">
    <location>
        <begin position="10"/>
        <end position="345"/>
    </location>
</feature>
<evidence type="ECO:0000313" key="9">
    <source>
        <dbReference type="Proteomes" id="UP000016649"/>
    </source>
</evidence>
<proteinExistence type="inferred from homology"/>
<keyword evidence="3 6" id="KW-0808">Transferase</keyword>
<dbReference type="PIRSF" id="PIRSF000446">
    <property type="entry name" value="Mct"/>
    <property type="match status" value="1"/>
</dbReference>
<name>A0ABN0NW55_TRELE</name>
<dbReference type="InterPro" id="IPR016035">
    <property type="entry name" value="Acyl_Trfase/lysoPLipase"/>
</dbReference>
<evidence type="ECO:0000256" key="4">
    <source>
        <dbReference type="ARBA" id="ARBA00023315"/>
    </source>
</evidence>
<dbReference type="Gene3D" id="3.40.366.10">
    <property type="entry name" value="Malonyl-Coenzyme A Acyl Carrier Protein, domain 2"/>
    <property type="match status" value="2"/>
</dbReference>
<evidence type="ECO:0000256" key="2">
    <source>
        <dbReference type="ARBA" id="ARBA00018953"/>
    </source>
</evidence>
<evidence type="ECO:0000256" key="6">
    <source>
        <dbReference type="PIRNR" id="PIRNR000446"/>
    </source>
</evidence>
<evidence type="ECO:0000259" key="7">
    <source>
        <dbReference type="SMART" id="SM00827"/>
    </source>
</evidence>
<evidence type="ECO:0000313" key="8">
    <source>
        <dbReference type="EMBL" id="ERJ91571.1"/>
    </source>
</evidence>
<dbReference type="SUPFAM" id="SSF52151">
    <property type="entry name" value="FabD/lysophospholipase-like"/>
    <property type="match status" value="1"/>
</dbReference>
<organism evidence="8 9">
    <name type="scientific">Treponema lecithinolyticum ATCC 700332</name>
    <dbReference type="NCBI Taxonomy" id="1321815"/>
    <lineage>
        <taxon>Bacteria</taxon>
        <taxon>Pseudomonadati</taxon>
        <taxon>Spirochaetota</taxon>
        <taxon>Spirochaetia</taxon>
        <taxon>Spirochaetales</taxon>
        <taxon>Treponemataceae</taxon>
        <taxon>Treponema</taxon>
    </lineage>
</organism>
<comment type="catalytic activity">
    <reaction evidence="5 6">
        <text>holo-[ACP] + malonyl-CoA = malonyl-[ACP] + CoA</text>
        <dbReference type="Rhea" id="RHEA:41792"/>
        <dbReference type="Rhea" id="RHEA-COMP:9623"/>
        <dbReference type="Rhea" id="RHEA-COMP:9685"/>
        <dbReference type="ChEBI" id="CHEBI:57287"/>
        <dbReference type="ChEBI" id="CHEBI:57384"/>
        <dbReference type="ChEBI" id="CHEBI:64479"/>
        <dbReference type="ChEBI" id="CHEBI:78449"/>
        <dbReference type="EC" id="2.3.1.39"/>
    </reaction>
</comment>
<gene>
    <name evidence="8" type="ORF">HMPREF9193_02024</name>
</gene>
<reference evidence="8 9" key="1">
    <citation type="submission" date="2013-08" db="EMBL/GenBank/DDBJ databases">
        <authorList>
            <person name="Weinstock G."/>
            <person name="Sodergren E."/>
            <person name="Wylie T."/>
            <person name="Fulton L."/>
            <person name="Fulton R."/>
            <person name="Fronick C."/>
            <person name="O'Laughlin M."/>
            <person name="Godfrey J."/>
            <person name="Miner T."/>
            <person name="Herter B."/>
            <person name="Appelbaum E."/>
            <person name="Cordes M."/>
            <person name="Lek S."/>
            <person name="Wollam A."/>
            <person name="Pepin K.H."/>
            <person name="Palsikar V.B."/>
            <person name="Mitreva M."/>
            <person name="Wilson R.K."/>
        </authorList>
    </citation>
    <scope>NUCLEOTIDE SEQUENCE [LARGE SCALE GENOMIC DNA]</scope>
    <source>
        <strain evidence="8 9">ATCC 700332</strain>
    </source>
</reference>
<dbReference type="Pfam" id="PF00698">
    <property type="entry name" value="Acyl_transf_1"/>
    <property type="match status" value="1"/>
</dbReference>
<dbReference type="SMART" id="SM00827">
    <property type="entry name" value="PKS_AT"/>
    <property type="match status" value="1"/>
</dbReference>
<evidence type="ECO:0000256" key="1">
    <source>
        <dbReference type="ARBA" id="ARBA00013258"/>
    </source>
</evidence>
<dbReference type="InterPro" id="IPR014043">
    <property type="entry name" value="Acyl_transferase_dom"/>
</dbReference>
<dbReference type="PANTHER" id="PTHR42681">
    <property type="entry name" value="MALONYL-COA-ACYL CARRIER PROTEIN TRANSACYLASE, MITOCHONDRIAL"/>
    <property type="match status" value="1"/>
</dbReference>
<dbReference type="InterPro" id="IPR001227">
    <property type="entry name" value="Ac_transferase_dom_sf"/>
</dbReference>
<keyword evidence="9" id="KW-1185">Reference proteome</keyword>
<evidence type="ECO:0000256" key="5">
    <source>
        <dbReference type="ARBA" id="ARBA00048462"/>
    </source>
</evidence>
<keyword evidence="4 6" id="KW-0012">Acyltransferase</keyword>
<dbReference type="InterPro" id="IPR016036">
    <property type="entry name" value="Malonyl_transacylase_ACP-bd"/>
</dbReference>
<dbReference type="InterPro" id="IPR050858">
    <property type="entry name" value="Mal-CoA-ACP_Trans/PKS_FabD"/>
</dbReference>
<comment type="similarity">
    <text evidence="6">Belongs to the fabD family.</text>
</comment>
<sequence length="354" mass="37372">MEYGMKYVFLFSGQGAQFKGMLQDVCAEYPKARQTIDKMSDICGEDIASFLWHTENAELSRSDKSQLAITASQIALCEVLKDKGIQPAAAAGFSLGEFAALYASGVLSLTDVTKLVCARGKIMQACCDRIASQTDVGTTGAGKITAGAAGTTGEAASPNTVSSALAAPGMAAVIKLSPETVVQLLEPYSSEKNGSVFAANMNSPVQTVVSGTAEGLAEAEKLCMQAGAKRFIRLAVAGPFHSPLMASAAEDFAEVLKTVVFANPVIPLFSNVTGDLVKTGEEAKKNAVLHITHPVRWTQEEKEIDSYIPASERTLLEIGPGTTLCNLWRDSGCESVCMPTGTLDHIKTVLQALH</sequence>